<keyword evidence="9" id="KW-0547">Nucleotide-binding</keyword>
<comment type="caution">
    <text evidence="9">The sequence shown here is derived from an EMBL/GenBank/DDBJ whole genome shotgun (WGS) entry which is preliminary data.</text>
</comment>
<evidence type="ECO:0000313" key="9">
    <source>
        <dbReference type="EMBL" id="MFC7290558.1"/>
    </source>
</evidence>
<dbReference type="PRINTS" id="PR00344">
    <property type="entry name" value="BCTRLSENSOR"/>
</dbReference>
<accession>A0ABW2IHI0</accession>
<dbReference type="Proteomes" id="UP001596492">
    <property type="component" value="Unassembled WGS sequence"/>
</dbReference>
<dbReference type="InterPro" id="IPR000014">
    <property type="entry name" value="PAS"/>
</dbReference>
<keyword evidence="9" id="KW-0067">ATP-binding</keyword>
<feature type="transmembrane region" description="Helical" evidence="6">
    <location>
        <begin position="74"/>
        <end position="94"/>
    </location>
</feature>
<dbReference type="SMART" id="SM00387">
    <property type="entry name" value="HATPase_c"/>
    <property type="match status" value="1"/>
</dbReference>
<name>A0ABW2IHI0_9PROT</name>
<dbReference type="Pfam" id="PF02518">
    <property type="entry name" value="HATPase_c"/>
    <property type="match status" value="1"/>
</dbReference>
<dbReference type="GO" id="GO:0005524">
    <property type="term" value="F:ATP binding"/>
    <property type="evidence" value="ECO:0007669"/>
    <property type="project" value="UniProtKB-KW"/>
</dbReference>
<feature type="transmembrane region" description="Helical" evidence="6">
    <location>
        <begin position="218"/>
        <end position="236"/>
    </location>
</feature>
<dbReference type="SMART" id="SM00388">
    <property type="entry name" value="HisKA"/>
    <property type="match status" value="1"/>
</dbReference>
<dbReference type="InterPro" id="IPR052162">
    <property type="entry name" value="Sensor_kinase/Photoreceptor"/>
</dbReference>
<dbReference type="Pfam" id="PF13426">
    <property type="entry name" value="PAS_9"/>
    <property type="match status" value="1"/>
</dbReference>
<dbReference type="Pfam" id="PF00512">
    <property type="entry name" value="HisKA"/>
    <property type="match status" value="1"/>
</dbReference>
<sequence length="870" mass="98904">MNNLGSARLFLLTAKLSGWLSLLIGIFVLGGWFLKYTPIIQLPPSFAIMQFNTALCFVLSGVGLLSLHYERYKIVFFASLFVWCIAATTIYQYLSNTNVGIDLLFMKYYPIPNAAFPGRMSPNTSICFLLVGGALISQVFFNTYRHIQTISRVLGSLILAFGVVAFIGSIAALETTYAWINFPKMALHTSFAFAAVGLSIVTFTWWKDPAKWEMRAHLWFCGFTIFVALLLSAALWQKLREQEQEIVRESIEEEVNFVARRISDQLDHIEKALTRMSKRLEGNILTSQKDWLKDTSYYLEDFVGLQRIAWVDISKNLRWVDTVERSEGPIGVLDSSKNDALMSFQKAVKFKKPTLSPPLNLEGGAVGFRVYIPIERNNLSSGVLISTFEISSFMKSVILPDQIDGFSLDVTEGTNVLFHNGLGNAEVSKLKNFQSFKTINAFDRQWAVTLTANSRFVRDHQTSLPQVVLFGGVLFSLLTGFLVYSTILSKWKNKLLRSKTEALQDSEERYRVVVENAVNGLITIDTDGLIETFNPACEKIFGYARDEVIGKNIKLLMPAAYRAEHDKHLSKSQPSNKVIEFGREVHGLRRDQTEFPMELSVSQISISNRILYSGIIKDISERVQVERARDKLFDKLNDSNEELERFAYVCSHDMQEPLRMIRSFSTKLQNHLEHKLEGDDKGQRYFKYVIDGATRAQDLIADILAYSSLDRDTQKPVLVDLEKLHSDIQNIMQTNLDECGGELTYFNLPKVIGNETQLYQLFQNLIINGLKYQPLENCPRVEVKCKDVGSHWRFSVKDNGIGIEERHLKKIFDVFQRLHRQDEYSGTGVGLAICKKIVARHGGEIWVESTKGKGTVFYFTLAKHNNGNYQ</sequence>
<dbReference type="PANTHER" id="PTHR43304:SF1">
    <property type="entry name" value="PAC DOMAIN-CONTAINING PROTEIN"/>
    <property type="match status" value="1"/>
</dbReference>
<keyword evidence="6" id="KW-0812">Transmembrane</keyword>
<evidence type="ECO:0000259" key="7">
    <source>
        <dbReference type="PROSITE" id="PS50109"/>
    </source>
</evidence>
<dbReference type="InterPro" id="IPR003661">
    <property type="entry name" value="HisK_dim/P_dom"/>
</dbReference>
<feature type="domain" description="Histidine kinase" evidence="7">
    <location>
        <begin position="649"/>
        <end position="865"/>
    </location>
</feature>
<feature type="domain" description="PAS" evidence="8">
    <location>
        <begin position="506"/>
        <end position="558"/>
    </location>
</feature>
<evidence type="ECO:0000256" key="1">
    <source>
        <dbReference type="ARBA" id="ARBA00000085"/>
    </source>
</evidence>
<feature type="transmembrane region" description="Helical" evidence="6">
    <location>
        <begin position="46"/>
        <end position="67"/>
    </location>
</feature>
<dbReference type="RefSeq" id="WP_382165547.1">
    <property type="nucleotide sequence ID" value="NZ_JBHTBR010000002.1"/>
</dbReference>
<gene>
    <name evidence="9" type="ORF">ACFQS8_02930</name>
</gene>
<keyword evidence="10" id="KW-1185">Reference proteome</keyword>
<proteinExistence type="predicted"/>
<dbReference type="NCBIfam" id="TIGR00229">
    <property type="entry name" value="sensory_box"/>
    <property type="match status" value="1"/>
</dbReference>
<feature type="transmembrane region" description="Helical" evidence="6">
    <location>
        <begin position="467"/>
        <end position="489"/>
    </location>
</feature>
<dbReference type="EC" id="2.7.13.3" evidence="2"/>
<keyword evidence="4" id="KW-0808">Transferase</keyword>
<dbReference type="Gene3D" id="3.30.450.20">
    <property type="entry name" value="PAS domain"/>
    <property type="match status" value="1"/>
</dbReference>
<keyword evidence="6" id="KW-1133">Transmembrane helix</keyword>
<dbReference type="PROSITE" id="PS50112">
    <property type="entry name" value="PAS"/>
    <property type="match status" value="1"/>
</dbReference>
<evidence type="ECO:0000256" key="3">
    <source>
        <dbReference type="ARBA" id="ARBA00022553"/>
    </source>
</evidence>
<dbReference type="CDD" id="cd00130">
    <property type="entry name" value="PAS"/>
    <property type="match status" value="1"/>
</dbReference>
<comment type="catalytic activity">
    <reaction evidence="1">
        <text>ATP + protein L-histidine = ADP + protein N-phospho-L-histidine.</text>
        <dbReference type="EC" id="2.7.13.3"/>
    </reaction>
</comment>
<dbReference type="Gene3D" id="1.10.287.130">
    <property type="match status" value="1"/>
</dbReference>
<feature type="transmembrane region" description="Helical" evidence="6">
    <location>
        <begin position="153"/>
        <end position="173"/>
    </location>
</feature>
<protein>
    <recommendedName>
        <fullName evidence="2">histidine kinase</fullName>
        <ecNumber evidence="2">2.7.13.3</ecNumber>
    </recommendedName>
</protein>
<dbReference type="SUPFAM" id="SSF47384">
    <property type="entry name" value="Homodimeric domain of signal transducing histidine kinase"/>
    <property type="match status" value="1"/>
</dbReference>
<dbReference type="InterPro" id="IPR003594">
    <property type="entry name" value="HATPase_dom"/>
</dbReference>
<reference evidence="10" key="1">
    <citation type="journal article" date="2019" name="Int. J. Syst. Evol. Microbiol.">
        <title>The Global Catalogue of Microorganisms (GCM) 10K type strain sequencing project: providing services to taxonomists for standard genome sequencing and annotation.</title>
        <authorList>
            <consortium name="The Broad Institute Genomics Platform"/>
            <consortium name="The Broad Institute Genome Sequencing Center for Infectious Disease"/>
            <person name="Wu L."/>
            <person name="Ma J."/>
        </authorList>
    </citation>
    <scope>NUCLEOTIDE SEQUENCE [LARGE SCALE GENOMIC DNA]</scope>
    <source>
        <strain evidence="10">CCUG 51308</strain>
    </source>
</reference>
<feature type="transmembrane region" description="Helical" evidence="6">
    <location>
        <begin position="123"/>
        <end position="141"/>
    </location>
</feature>
<organism evidence="9 10">
    <name type="scientific">Hirschia litorea</name>
    <dbReference type="NCBI Taxonomy" id="1199156"/>
    <lineage>
        <taxon>Bacteria</taxon>
        <taxon>Pseudomonadati</taxon>
        <taxon>Pseudomonadota</taxon>
        <taxon>Alphaproteobacteria</taxon>
        <taxon>Hyphomonadales</taxon>
        <taxon>Hyphomonadaceae</taxon>
        <taxon>Hirschia</taxon>
    </lineage>
</organism>
<evidence type="ECO:0000259" key="8">
    <source>
        <dbReference type="PROSITE" id="PS50112"/>
    </source>
</evidence>
<dbReference type="CDD" id="cd00082">
    <property type="entry name" value="HisKA"/>
    <property type="match status" value="1"/>
</dbReference>
<dbReference type="PANTHER" id="PTHR43304">
    <property type="entry name" value="PHYTOCHROME-LIKE PROTEIN CPH1"/>
    <property type="match status" value="1"/>
</dbReference>
<dbReference type="SUPFAM" id="SSF55874">
    <property type="entry name" value="ATPase domain of HSP90 chaperone/DNA topoisomerase II/histidine kinase"/>
    <property type="match status" value="1"/>
</dbReference>
<keyword evidence="5" id="KW-0418">Kinase</keyword>
<feature type="transmembrane region" description="Helical" evidence="6">
    <location>
        <begin position="12"/>
        <end position="34"/>
    </location>
</feature>
<feature type="transmembrane region" description="Helical" evidence="6">
    <location>
        <begin position="185"/>
        <end position="206"/>
    </location>
</feature>
<evidence type="ECO:0000256" key="6">
    <source>
        <dbReference type="SAM" id="Phobius"/>
    </source>
</evidence>
<dbReference type="SMART" id="SM00091">
    <property type="entry name" value="PAS"/>
    <property type="match status" value="1"/>
</dbReference>
<keyword evidence="3" id="KW-0597">Phosphoprotein</keyword>
<dbReference type="SUPFAM" id="SSF55785">
    <property type="entry name" value="PYP-like sensor domain (PAS domain)"/>
    <property type="match status" value="1"/>
</dbReference>
<dbReference type="InterPro" id="IPR036890">
    <property type="entry name" value="HATPase_C_sf"/>
</dbReference>
<dbReference type="InterPro" id="IPR036097">
    <property type="entry name" value="HisK_dim/P_sf"/>
</dbReference>
<dbReference type="InterPro" id="IPR035965">
    <property type="entry name" value="PAS-like_dom_sf"/>
</dbReference>
<evidence type="ECO:0000256" key="5">
    <source>
        <dbReference type="ARBA" id="ARBA00022777"/>
    </source>
</evidence>
<dbReference type="PROSITE" id="PS50109">
    <property type="entry name" value="HIS_KIN"/>
    <property type="match status" value="1"/>
</dbReference>
<evidence type="ECO:0000313" key="10">
    <source>
        <dbReference type="Proteomes" id="UP001596492"/>
    </source>
</evidence>
<keyword evidence="6" id="KW-0472">Membrane</keyword>
<dbReference type="EMBL" id="JBHTBR010000002">
    <property type="protein sequence ID" value="MFC7290558.1"/>
    <property type="molecule type" value="Genomic_DNA"/>
</dbReference>
<dbReference type="Gene3D" id="3.30.565.10">
    <property type="entry name" value="Histidine kinase-like ATPase, C-terminal domain"/>
    <property type="match status" value="1"/>
</dbReference>
<evidence type="ECO:0000256" key="4">
    <source>
        <dbReference type="ARBA" id="ARBA00022679"/>
    </source>
</evidence>
<evidence type="ECO:0000256" key="2">
    <source>
        <dbReference type="ARBA" id="ARBA00012438"/>
    </source>
</evidence>
<dbReference type="InterPro" id="IPR005467">
    <property type="entry name" value="His_kinase_dom"/>
</dbReference>
<dbReference type="InterPro" id="IPR004358">
    <property type="entry name" value="Sig_transdc_His_kin-like_C"/>
</dbReference>